<sequence>MTNRPLYAAALLMAAAAAGPAGADTLAIPLPKGAKAQTIHAAYRCADGSRLAVSYYNAPPVALASLTVGGEFVVLANVLSGSGARYAGGRFIWWSKGKDGDLYDLTKGESAPPLTCTGA</sequence>
<evidence type="ECO:0000256" key="3">
    <source>
        <dbReference type="ARBA" id="ARBA00023139"/>
    </source>
</evidence>
<dbReference type="AlphaFoldDB" id="A0A9W6JTD6"/>
<protein>
    <recommendedName>
        <fullName evidence="6">C-type lysozyme inhibitor domain-containing protein</fullName>
    </recommendedName>
</protein>
<proteinExistence type="predicted"/>
<reference evidence="7" key="1">
    <citation type="journal article" date="2014" name="Int. J. Syst. Evol. Microbiol.">
        <title>Complete genome sequence of Corynebacterium casei LMG S-19264T (=DSM 44701T), isolated from a smear-ripened cheese.</title>
        <authorList>
            <consortium name="US DOE Joint Genome Institute (JGI-PGF)"/>
            <person name="Walter F."/>
            <person name="Albersmeier A."/>
            <person name="Kalinowski J."/>
            <person name="Ruckert C."/>
        </authorList>
    </citation>
    <scope>NUCLEOTIDE SEQUENCE</scope>
    <source>
        <strain evidence="7">VKM B-2789</strain>
    </source>
</reference>
<accession>A0A9W6JTD6</accession>
<keyword evidence="3" id="KW-0564">Palmitate</keyword>
<feature type="signal peptide" evidence="5">
    <location>
        <begin position="1"/>
        <end position="23"/>
    </location>
</feature>
<feature type="chain" id="PRO_5040828225" description="C-type lysozyme inhibitor domain-containing protein" evidence="5">
    <location>
        <begin position="24"/>
        <end position="119"/>
    </location>
</feature>
<evidence type="ECO:0000313" key="8">
    <source>
        <dbReference type="Proteomes" id="UP001143330"/>
    </source>
</evidence>
<evidence type="ECO:0000256" key="4">
    <source>
        <dbReference type="ARBA" id="ARBA00023288"/>
    </source>
</evidence>
<evidence type="ECO:0000256" key="5">
    <source>
        <dbReference type="SAM" id="SignalP"/>
    </source>
</evidence>
<keyword evidence="4" id="KW-0449">Lipoprotein</keyword>
<keyword evidence="1 5" id="KW-0732">Signal</keyword>
<dbReference type="RefSeq" id="WP_271180488.1">
    <property type="nucleotide sequence ID" value="NZ_BSFM01000001.1"/>
</dbReference>
<keyword evidence="8" id="KW-1185">Reference proteome</keyword>
<evidence type="ECO:0000256" key="1">
    <source>
        <dbReference type="ARBA" id="ARBA00022729"/>
    </source>
</evidence>
<dbReference type="SUPFAM" id="SSF141488">
    <property type="entry name" value="YdhA-like"/>
    <property type="match status" value="1"/>
</dbReference>
<comment type="caution">
    <text evidence="7">The sequence shown here is derived from an EMBL/GenBank/DDBJ whole genome shotgun (WGS) entry which is preliminary data.</text>
</comment>
<keyword evidence="2" id="KW-0472">Membrane</keyword>
<reference evidence="7" key="2">
    <citation type="submission" date="2023-01" db="EMBL/GenBank/DDBJ databases">
        <authorList>
            <person name="Sun Q."/>
            <person name="Evtushenko L."/>
        </authorList>
    </citation>
    <scope>NUCLEOTIDE SEQUENCE</scope>
    <source>
        <strain evidence="7">VKM B-2789</strain>
    </source>
</reference>
<dbReference type="Gene3D" id="2.40.128.200">
    <property type="match status" value="1"/>
</dbReference>
<evidence type="ECO:0000313" key="7">
    <source>
        <dbReference type="EMBL" id="GLK82128.1"/>
    </source>
</evidence>
<dbReference type="EMBL" id="BSFM01000001">
    <property type="protein sequence ID" value="GLK82128.1"/>
    <property type="molecule type" value="Genomic_DNA"/>
</dbReference>
<evidence type="ECO:0000259" key="6">
    <source>
        <dbReference type="Pfam" id="PF09864"/>
    </source>
</evidence>
<dbReference type="Proteomes" id="UP001143330">
    <property type="component" value="Unassembled WGS sequence"/>
</dbReference>
<dbReference type="InterPro" id="IPR036328">
    <property type="entry name" value="MliC_sf"/>
</dbReference>
<dbReference type="Pfam" id="PF09864">
    <property type="entry name" value="MliC"/>
    <property type="match status" value="1"/>
</dbReference>
<feature type="domain" description="C-type lysozyme inhibitor" evidence="6">
    <location>
        <begin position="43"/>
        <end position="108"/>
    </location>
</feature>
<evidence type="ECO:0000256" key="2">
    <source>
        <dbReference type="ARBA" id="ARBA00023136"/>
    </source>
</evidence>
<gene>
    <name evidence="7" type="ORF">GCM10017653_01970</name>
</gene>
<name>A0A9W6JTD6_9HYPH</name>
<organism evidence="7 8">
    <name type="scientific">Ancylobacter defluvii</name>
    <dbReference type="NCBI Taxonomy" id="1282440"/>
    <lineage>
        <taxon>Bacteria</taxon>
        <taxon>Pseudomonadati</taxon>
        <taxon>Pseudomonadota</taxon>
        <taxon>Alphaproteobacteria</taxon>
        <taxon>Hyphomicrobiales</taxon>
        <taxon>Xanthobacteraceae</taxon>
        <taxon>Ancylobacter</taxon>
    </lineage>
</organism>
<dbReference type="InterPro" id="IPR018660">
    <property type="entry name" value="MliC"/>
</dbReference>